<proteinExistence type="predicted"/>
<dbReference type="Proteomes" id="UP000256486">
    <property type="component" value="Unassembled WGS sequence"/>
</dbReference>
<dbReference type="EMBL" id="NBWZ01000001">
    <property type="protein sequence ID" value="RFA08273.1"/>
    <property type="molecule type" value="Genomic_DNA"/>
</dbReference>
<evidence type="ECO:0000256" key="1">
    <source>
        <dbReference type="SAM" id="MobiDB-lite"/>
    </source>
</evidence>
<organism evidence="2 3">
    <name type="scientific">Subtercola boreus</name>
    <dbReference type="NCBI Taxonomy" id="120213"/>
    <lineage>
        <taxon>Bacteria</taxon>
        <taxon>Bacillati</taxon>
        <taxon>Actinomycetota</taxon>
        <taxon>Actinomycetes</taxon>
        <taxon>Micrococcales</taxon>
        <taxon>Microbacteriaceae</taxon>
        <taxon>Subtercola</taxon>
    </lineage>
</organism>
<gene>
    <name evidence="2" type="ORF">B7R54_02815</name>
</gene>
<evidence type="ECO:0000313" key="3">
    <source>
        <dbReference type="Proteomes" id="UP000256486"/>
    </source>
</evidence>
<feature type="region of interest" description="Disordered" evidence="1">
    <location>
        <begin position="15"/>
        <end position="61"/>
    </location>
</feature>
<sequence>MVLDALVQFGTARGPRMPDLVQRTPGDPNPPTITFTDGSTDPEMGDDPGGSFVDTSDTGRDGLRRWVTGSIELTRDMDWLNARDVAHEIAHVFQFDDTFEAGPGVTMGTAPAGQGVGVRNPWKPANGKQQANPEAFDTCLKEAFQKY</sequence>
<reference evidence="2 3" key="1">
    <citation type="submission" date="2017-04" db="EMBL/GenBank/DDBJ databases">
        <title>Comparative genome analysis of Subtercola boreus.</title>
        <authorList>
            <person name="Cho Y.-J."/>
            <person name="Cho A."/>
            <person name="Kim O.-S."/>
            <person name="Lee J.-I."/>
        </authorList>
    </citation>
    <scope>NUCLEOTIDE SEQUENCE [LARGE SCALE GENOMIC DNA]</scope>
    <source>
        <strain evidence="2 3">K300</strain>
    </source>
</reference>
<dbReference type="AlphaFoldDB" id="A0A3E0VFE8"/>
<comment type="caution">
    <text evidence="2">The sequence shown here is derived from an EMBL/GenBank/DDBJ whole genome shotgun (WGS) entry which is preliminary data.</text>
</comment>
<name>A0A3E0VFE8_9MICO</name>
<protein>
    <submittedName>
        <fullName evidence="2">Uncharacterized protein</fullName>
    </submittedName>
</protein>
<keyword evidence="3" id="KW-1185">Reference proteome</keyword>
<accession>A0A3E0VFE8</accession>
<evidence type="ECO:0000313" key="2">
    <source>
        <dbReference type="EMBL" id="RFA08273.1"/>
    </source>
</evidence>